<dbReference type="RefSeq" id="WP_368453257.1">
    <property type="nucleotide sequence ID" value="NZ_JBFQXQ010000001.1"/>
</dbReference>
<proteinExistence type="predicted"/>
<keyword evidence="2" id="KW-1185">Reference proteome</keyword>
<sequence length="90" mass="10353">MHKAMLYGEGWNGDTWDVEEGQTELVLFPRPEFVDLDVVRDEAKEMKKVLFCIERYTSDNGNIYLLGFVGDMPGKDTIERDILRSKLAPV</sequence>
<accession>A0ABV3UHA4</accession>
<evidence type="ECO:0000313" key="1">
    <source>
        <dbReference type="EMBL" id="MEX3171561.1"/>
    </source>
</evidence>
<dbReference type="EMBL" id="JBFQXQ010000001">
    <property type="protein sequence ID" value="MEX3171561.1"/>
    <property type="molecule type" value="Genomic_DNA"/>
</dbReference>
<reference evidence="1 2" key="1">
    <citation type="submission" date="2024-07" db="EMBL/GenBank/DDBJ databases">
        <title>Genomes of novel Serratia strains from suburban soil.</title>
        <authorList>
            <person name="Markert E.X."/>
            <person name="Severe K."/>
            <person name="Severe L."/>
            <person name="Twing K.I."/>
            <person name="Ward L.M."/>
        </authorList>
    </citation>
    <scope>NUCLEOTIDE SEQUENCE [LARGE SCALE GENOMIC DNA]</scope>
    <source>
        <strain evidence="1 2">3C-UT</strain>
    </source>
</reference>
<name>A0ABV3UHA4_9GAMM</name>
<comment type="caution">
    <text evidence="1">The sequence shown here is derived from an EMBL/GenBank/DDBJ whole genome shotgun (WGS) entry which is preliminary data.</text>
</comment>
<gene>
    <name evidence="1" type="ORF">AB4M04_05640</name>
</gene>
<organism evidence="1 2">
    <name type="scientific">Serratia quinivorans</name>
    <dbReference type="NCBI Taxonomy" id="137545"/>
    <lineage>
        <taxon>Bacteria</taxon>
        <taxon>Pseudomonadati</taxon>
        <taxon>Pseudomonadota</taxon>
        <taxon>Gammaproteobacteria</taxon>
        <taxon>Enterobacterales</taxon>
        <taxon>Yersiniaceae</taxon>
        <taxon>Serratia</taxon>
    </lineage>
</organism>
<protein>
    <submittedName>
        <fullName evidence="1">Uncharacterized protein</fullName>
    </submittedName>
</protein>
<dbReference type="Proteomes" id="UP001558101">
    <property type="component" value="Unassembled WGS sequence"/>
</dbReference>
<evidence type="ECO:0000313" key="2">
    <source>
        <dbReference type="Proteomes" id="UP001558101"/>
    </source>
</evidence>